<name>A2SMN3_METPP</name>
<sequence>MNISFLRELRANVRYLLDESGMTVDGFAKSRKVPKKLLEGILACNEHNPELASHLALLSDRLGFSVAQLLSPNLSCGSSGNLPVGDSPDHILARQIGRLIEDFVDCDESGRFEVTALAQELAEEHLRRRANPLNPNKPSG</sequence>
<geneLocation type="plasmid" evidence="1 2">
    <name>RPME01</name>
</geneLocation>
<keyword evidence="1" id="KW-0614">Plasmid</keyword>
<dbReference type="HOGENOM" id="CLU_1832823_0_0_4"/>
<evidence type="ECO:0000313" key="2">
    <source>
        <dbReference type="Proteomes" id="UP000000366"/>
    </source>
</evidence>
<gene>
    <name evidence="1" type="ordered locus">Mpe_B0042</name>
</gene>
<dbReference type="Proteomes" id="UP000000366">
    <property type="component" value="Plasmid RPME01"/>
</dbReference>
<dbReference type="EMBL" id="CP000556">
    <property type="protein sequence ID" value="ABM96822.1"/>
    <property type="molecule type" value="Genomic_DNA"/>
</dbReference>
<keyword evidence="2" id="KW-1185">Reference proteome</keyword>
<proteinExistence type="predicted"/>
<dbReference type="AlphaFoldDB" id="A2SMN3"/>
<accession>A2SMN3</accession>
<evidence type="ECO:0000313" key="1">
    <source>
        <dbReference type="EMBL" id="ABM96822.1"/>
    </source>
</evidence>
<protein>
    <submittedName>
        <fullName evidence="1">Uncharacterized protein</fullName>
    </submittedName>
</protein>
<organism evidence="1 2">
    <name type="scientific">Methylibium petroleiphilum (strain ATCC BAA-1232 / LMG 22953 / PM1)</name>
    <dbReference type="NCBI Taxonomy" id="420662"/>
    <lineage>
        <taxon>Bacteria</taxon>
        <taxon>Pseudomonadati</taxon>
        <taxon>Pseudomonadota</taxon>
        <taxon>Betaproteobacteria</taxon>
        <taxon>Burkholderiales</taxon>
        <taxon>Sphaerotilaceae</taxon>
        <taxon>Methylibium</taxon>
    </lineage>
</organism>
<dbReference type="KEGG" id="mpt:Mpe_B0042"/>
<dbReference type="RefSeq" id="WP_011831439.1">
    <property type="nucleotide sequence ID" value="NC_008826.1"/>
</dbReference>
<reference evidence="1 2" key="1">
    <citation type="journal article" date="2007" name="J. Bacteriol.">
        <title>Whole-genome analysis of the methyl tert-butyl ether-degrading beta-proteobacterium Methylibium petroleiphilum PM1.</title>
        <authorList>
            <person name="Kane S.R."/>
            <person name="Chakicherla A.Y."/>
            <person name="Chain P.S.G."/>
            <person name="Schmidt R."/>
            <person name="Shin M.W."/>
            <person name="Legler T.C."/>
            <person name="Scow K.M."/>
            <person name="Larimer F.W."/>
            <person name="Lucas S.M."/>
            <person name="Richardson P.M."/>
            <person name="Hristova K.R."/>
        </authorList>
    </citation>
    <scope>NUCLEOTIDE SEQUENCE [LARGE SCALE GENOMIC DNA]</scope>
    <source>
        <strain evidence="2">ATCC BAA-1232 / LMG 22953 / PM1</strain>
        <plasmid evidence="1 2">RPME01</plasmid>
    </source>
</reference>